<gene>
    <name evidence="1" type="ORF">H310_10501</name>
</gene>
<dbReference type="PANTHER" id="PTHR37066">
    <property type="entry name" value="HELICASE-ASSOCIATED"/>
    <property type="match status" value="1"/>
</dbReference>
<dbReference type="OrthoDB" id="58859at2759"/>
<name>A0A024TQC9_9STRA</name>
<protein>
    <recommendedName>
        <fullName evidence="2">Helicase-associated domain-containing protein</fullName>
    </recommendedName>
</protein>
<dbReference type="RefSeq" id="XP_008875132.1">
    <property type="nucleotide sequence ID" value="XM_008876910.1"/>
</dbReference>
<organism evidence="1">
    <name type="scientific">Aphanomyces invadans</name>
    <dbReference type="NCBI Taxonomy" id="157072"/>
    <lineage>
        <taxon>Eukaryota</taxon>
        <taxon>Sar</taxon>
        <taxon>Stramenopiles</taxon>
        <taxon>Oomycota</taxon>
        <taxon>Saprolegniomycetes</taxon>
        <taxon>Saprolegniales</taxon>
        <taxon>Verrucalvaceae</taxon>
        <taxon>Aphanomyces</taxon>
    </lineage>
</organism>
<proteinExistence type="predicted"/>
<reference evidence="1" key="1">
    <citation type="submission" date="2013-12" db="EMBL/GenBank/DDBJ databases">
        <title>The Genome Sequence of Aphanomyces invadans NJM9701.</title>
        <authorList>
            <consortium name="The Broad Institute Genomics Platform"/>
            <person name="Russ C."/>
            <person name="Tyler B."/>
            <person name="van West P."/>
            <person name="Dieguez-Uribeondo J."/>
            <person name="Young S.K."/>
            <person name="Zeng Q."/>
            <person name="Gargeya S."/>
            <person name="Fitzgerald M."/>
            <person name="Abouelleil A."/>
            <person name="Alvarado L."/>
            <person name="Chapman S.B."/>
            <person name="Gainer-Dewar J."/>
            <person name="Goldberg J."/>
            <person name="Griggs A."/>
            <person name="Gujja S."/>
            <person name="Hansen M."/>
            <person name="Howarth C."/>
            <person name="Imamovic A."/>
            <person name="Ireland A."/>
            <person name="Larimer J."/>
            <person name="McCowan C."/>
            <person name="Murphy C."/>
            <person name="Pearson M."/>
            <person name="Poon T.W."/>
            <person name="Priest M."/>
            <person name="Roberts A."/>
            <person name="Saif S."/>
            <person name="Shea T."/>
            <person name="Sykes S."/>
            <person name="Wortman J."/>
            <person name="Nusbaum C."/>
            <person name="Birren B."/>
        </authorList>
    </citation>
    <scope>NUCLEOTIDE SEQUENCE [LARGE SCALE GENOMIC DNA]</scope>
    <source>
        <strain evidence="1">NJM9701</strain>
    </source>
</reference>
<dbReference type="EMBL" id="KI913977">
    <property type="protein sequence ID" value="ETV96340.1"/>
    <property type="molecule type" value="Genomic_DNA"/>
</dbReference>
<dbReference type="GeneID" id="20087551"/>
<evidence type="ECO:0008006" key="2">
    <source>
        <dbReference type="Google" id="ProtNLM"/>
    </source>
</evidence>
<dbReference type="eggNOG" id="ENOG502SB41">
    <property type="taxonomic scope" value="Eukaryota"/>
</dbReference>
<sequence length="503" mass="56302">MLRTIRRICAAKTTAAWFSTASAAASTKKRKFTEMVSALHEFHKQHGHFVVPPRYELRLVQQDTSSTTSGTTYPLGQKLQGLIRKLGQLSISERDQLASIAFPIEWQTYYLRHAVLPALATFQRRFGHLRVPQSFIVPPGDTHSDHPWPPPCAGLRLGHRVNYLRQHADELSIDDVAALNALGFVWNARADRLHQFTIPALLIFHSIHGHWHVPAQFIIPSSDPDGVWPAHLRGFALGTAVMSLRSNLDDSVAFAALAAAGIDLTQSKSAFKWSTQVFPAIQAFVELHGHCDIPQAFVVPCDDRSWPQPTWGLPLGHIVRDIRRGHLYAHVVDKPALDAVGFLWSTADKLRFQVHQRVLPALSTFRREFGHAFVPSDFVVPAKEPWPELAHGFALGGWIARRRSDATDLPHEMRFLLDEAGLIWRRYDARFDQVVLPAFQAYAAVHGSCADMSTAFIVPSEPPWPRTAWGLNLGGALWHIRNGDSFVGDLRKRHALSQCGVLK</sequence>
<accession>A0A024TQC9</accession>
<dbReference type="PANTHER" id="PTHR37066:SF1">
    <property type="entry name" value="LNS2_PITP DOMAIN-CONTAINING PROTEIN"/>
    <property type="match status" value="1"/>
</dbReference>
<dbReference type="AlphaFoldDB" id="A0A024TQC9"/>
<evidence type="ECO:0000313" key="1">
    <source>
        <dbReference type="EMBL" id="ETV96340.1"/>
    </source>
</evidence>
<dbReference type="STRING" id="157072.A0A024TQC9"/>
<dbReference type="VEuPathDB" id="FungiDB:H310_10501"/>